<protein>
    <submittedName>
        <fullName evidence="6">WD40 repeat domain-containing protein</fullName>
    </submittedName>
</protein>
<dbReference type="Pfam" id="PF00400">
    <property type="entry name" value="WD40"/>
    <property type="match status" value="4"/>
</dbReference>
<keyword evidence="2" id="KW-0677">Repeat</keyword>
<feature type="repeat" description="WD" evidence="4">
    <location>
        <begin position="221"/>
        <end position="241"/>
    </location>
</feature>
<dbReference type="SUPFAM" id="SSF50978">
    <property type="entry name" value="WD40 repeat-like"/>
    <property type="match status" value="1"/>
</dbReference>
<keyword evidence="7" id="KW-1185">Reference proteome</keyword>
<evidence type="ECO:0000313" key="7">
    <source>
        <dbReference type="Proteomes" id="UP001472866"/>
    </source>
</evidence>
<dbReference type="GO" id="GO:0071013">
    <property type="term" value="C:catalytic step 2 spliceosome"/>
    <property type="evidence" value="ECO:0007669"/>
    <property type="project" value="TreeGrafter"/>
</dbReference>
<dbReference type="Gene3D" id="2.130.10.10">
    <property type="entry name" value="YVTN repeat-like/Quinoprotein amine dehydrogenase"/>
    <property type="match status" value="2"/>
</dbReference>
<dbReference type="InterPro" id="IPR036322">
    <property type="entry name" value="WD40_repeat_dom_sf"/>
</dbReference>
<dbReference type="AlphaFoldDB" id="A0AAX4P5N2"/>
<evidence type="ECO:0000256" key="3">
    <source>
        <dbReference type="ARBA" id="ARBA00038145"/>
    </source>
</evidence>
<feature type="region of interest" description="Disordered" evidence="5">
    <location>
        <begin position="456"/>
        <end position="486"/>
    </location>
</feature>
<evidence type="ECO:0000256" key="2">
    <source>
        <dbReference type="ARBA" id="ARBA00022737"/>
    </source>
</evidence>
<dbReference type="InterPro" id="IPR015943">
    <property type="entry name" value="WD40/YVTN_repeat-like_dom_sf"/>
</dbReference>
<dbReference type="InterPro" id="IPR001680">
    <property type="entry name" value="WD40_rpt"/>
</dbReference>
<dbReference type="PANTHER" id="PTHR22842">
    <property type="entry name" value="WD40 REPEAT PROTEIN"/>
    <property type="match status" value="1"/>
</dbReference>
<reference evidence="6 7" key="1">
    <citation type="submission" date="2024-03" db="EMBL/GenBank/DDBJ databases">
        <title>Complete genome sequence of the green alga Chloropicon roscoffensis RCC1871.</title>
        <authorList>
            <person name="Lemieux C."/>
            <person name="Pombert J.-F."/>
            <person name="Otis C."/>
            <person name="Turmel M."/>
        </authorList>
    </citation>
    <scope>NUCLEOTIDE SEQUENCE [LARGE SCALE GENOMIC DNA]</scope>
    <source>
        <strain evidence="6 7">RCC1871</strain>
    </source>
</reference>
<organism evidence="6 7">
    <name type="scientific">Chloropicon roscoffensis</name>
    <dbReference type="NCBI Taxonomy" id="1461544"/>
    <lineage>
        <taxon>Eukaryota</taxon>
        <taxon>Viridiplantae</taxon>
        <taxon>Chlorophyta</taxon>
        <taxon>Chloropicophyceae</taxon>
        <taxon>Chloropicales</taxon>
        <taxon>Chloropicaceae</taxon>
        <taxon>Chloropicon</taxon>
    </lineage>
</organism>
<dbReference type="Proteomes" id="UP001472866">
    <property type="component" value="Chromosome 04"/>
</dbReference>
<feature type="repeat" description="WD" evidence="4">
    <location>
        <begin position="253"/>
        <end position="287"/>
    </location>
</feature>
<keyword evidence="1 4" id="KW-0853">WD repeat</keyword>
<evidence type="ECO:0000256" key="1">
    <source>
        <dbReference type="ARBA" id="ARBA00022574"/>
    </source>
</evidence>
<dbReference type="InterPro" id="IPR051980">
    <property type="entry name" value="WD_repeat_MORG1"/>
</dbReference>
<feature type="repeat" description="WD" evidence="4">
    <location>
        <begin position="145"/>
        <end position="186"/>
    </location>
</feature>
<evidence type="ECO:0000256" key="4">
    <source>
        <dbReference type="PROSITE-ProRule" id="PRU00221"/>
    </source>
</evidence>
<name>A0AAX4P5N2_9CHLO</name>
<accession>A0AAX4P5N2</accession>
<proteinExistence type="inferred from homology"/>
<evidence type="ECO:0000256" key="5">
    <source>
        <dbReference type="SAM" id="MobiDB-lite"/>
    </source>
</evidence>
<sequence>MRPQRPSAGVFRSQLSRSYRPSGTGFESVCSSELAKTVTLNRVLAYENVSDASNNDDVFGGCSSCLSYTDDAELVAVAGPDCRVVVYDAATGKHKYAAEGHSEIVTGMAWVSPIAAAGATSRMFYTASLDKSISLWSGSRHVATYRDHYDWIRSIAVSGDGGTLVSGCVSNNLFLWDTRTGRTICRTQAMRGLDEKLKSMPGSARPFCTSFEYSVNSVDFFRTNHNLFVSGTRDGTVRMWDCRDVAGGAVSTIFAHGSKLNQVQMGQADAALLTSGRDSVIRLWDTRMLGSSPEGNQKCLLTEFTGHKCRSYNISCTFFGSDGAVATGSEDNKVWVYDAKTGEVVRTLSGHGSVVHNIAAPRSQSHSLQLASSSIESSEVNVWAAGYREPEAEAGDAREAWGGAEDCYRRMSSLESHVGLPRGHGDIYESYGGGTGGEAVATSSSAAAGAHELLGSWDGGDEPMTDTGEADRVGGGGGGGGGGSLLEMHRSAIESLMRKHGDMILRVFHACDISFRTHLDWAAMIQRLTGREASGDPATILQGADVNQEGLAEAVREMAELFNAIQQRGRQQEA</sequence>
<comment type="similarity">
    <text evidence="3">Belongs to the WD repeat MORG1 family.</text>
</comment>
<dbReference type="PROSITE" id="PS00678">
    <property type="entry name" value="WD_REPEATS_1"/>
    <property type="match status" value="1"/>
</dbReference>
<dbReference type="PROSITE" id="PS50294">
    <property type="entry name" value="WD_REPEATS_REGION"/>
    <property type="match status" value="2"/>
</dbReference>
<dbReference type="GO" id="GO:0000398">
    <property type="term" value="P:mRNA splicing, via spliceosome"/>
    <property type="evidence" value="ECO:0007669"/>
    <property type="project" value="TreeGrafter"/>
</dbReference>
<dbReference type="PANTHER" id="PTHR22842:SF1">
    <property type="match status" value="1"/>
</dbReference>
<evidence type="ECO:0000313" key="6">
    <source>
        <dbReference type="EMBL" id="WZN61391.1"/>
    </source>
</evidence>
<dbReference type="EMBL" id="CP151504">
    <property type="protein sequence ID" value="WZN61391.1"/>
    <property type="molecule type" value="Genomic_DNA"/>
</dbReference>
<gene>
    <name evidence="6" type="ORF">HKI87_04g29260</name>
</gene>
<dbReference type="SMART" id="SM00320">
    <property type="entry name" value="WD40"/>
    <property type="match status" value="7"/>
</dbReference>
<dbReference type="PROSITE" id="PS50082">
    <property type="entry name" value="WD_REPEATS_2"/>
    <property type="match status" value="3"/>
</dbReference>
<dbReference type="InterPro" id="IPR019775">
    <property type="entry name" value="WD40_repeat_CS"/>
</dbReference>
<feature type="compositionally biased region" description="Gly residues" evidence="5">
    <location>
        <begin position="473"/>
        <end position="484"/>
    </location>
</feature>